<evidence type="ECO:0000256" key="1">
    <source>
        <dbReference type="SAM" id="Phobius"/>
    </source>
</evidence>
<dbReference type="GO" id="GO:0004180">
    <property type="term" value="F:carboxypeptidase activity"/>
    <property type="evidence" value="ECO:0007669"/>
    <property type="project" value="UniProtKB-KW"/>
</dbReference>
<dbReference type="Proteomes" id="UP000535491">
    <property type="component" value="Unassembled WGS sequence"/>
</dbReference>
<keyword evidence="1" id="KW-0812">Transmembrane</keyword>
<keyword evidence="3" id="KW-1185">Reference proteome</keyword>
<proteinExistence type="predicted"/>
<dbReference type="RefSeq" id="WP_181750768.1">
    <property type="nucleotide sequence ID" value="NZ_JACEIQ010000002.1"/>
</dbReference>
<evidence type="ECO:0000313" key="3">
    <source>
        <dbReference type="Proteomes" id="UP000535491"/>
    </source>
</evidence>
<dbReference type="SUPFAM" id="SSF49464">
    <property type="entry name" value="Carboxypeptidase regulatory domain-like"/>
    <property type="match status" value="1"/>
</dbReference>
<dbReference type="EMBL" id="JACEIQ010000002">
    <property type="protein sequence ID" value="MBA4493548.1"/>
    <property type="molecule type" value="Genomic_DNA"/>
</dbReference>
<keyword evidence="1" id="KW-1133">Transmembrane helix</keyword>
<protein>
    <submittedName>
        <fullName evidence="2">Carboxypeptidase regulatory-like domain-containing protein</fullName>
    </submittedName>
</protein>
<organism evidence="2 3">
    <name type="scientific">Paenactinomyces guangxiensis</name>
    <dbReference type="NCBI Taxonomy" id="1490290"/>
    <lineage>
        <taxon>Bacteria</taxon>
        <taxon>Bacillati</taxon>
        <taxon>Bacillota</taxon>
        <taxon>Bacilli</taxon>
        <taxon>Bacillales</taxon>
        <taxon>Thermoactinomycetaceae</taxon>
        <taxon>Paenactinomyces</taxon>
    </lineage>
</organism>
<keyword evidence="2" id="KW-0378">Hydrolase</keyword>
<keyword evidence="2" id="KW-0645">Protease</keyword>
<dbReference type="Gene3D" id="2.60.40.1120">
    <property type="entry name" value="Carboxypeptidase-like, regulatory domain"/>
    <property type="match status" value="1"/>
</dbReference>
<comment type="caution">
    <text evidence="2">The sequence shown here is derived from an EMBL/GenBank/DDBJ whole genome shotgun (WGS) entry which is preliminary data.</text>
</comment>
<feature type="transmembrane region" description="Helical" evidence="1">
    <location>
        <begin position="7"/>
        <end position="27"/>
    </location>
</feature>
<dbReference type="AlphaFoldDB" id="A0A7W2A885"/>
<name>A0A7W2A885_9BACL</name>
<keyword evidence="1" id="KW-0472">Membrane</keyword>
<sequence length="124" mass="14196">MLTRSNIFYFIIIIHLAITAVLTQSIWSSLKSLNQYCVVKGVITDEKAQPVNHVWVDPVPHNKAVRVRDLFNFSDDLGRWKWILPPGKYDFKLKKAGYDSFTIKSVEVKPGKSITLKNMLTSSQ</sequence>
<accession>A0A7W2A885</accession>
<evidence type="ECO:0000313" key="2">
    <source>
        <dbReference type="EMBL" id="MBA4493548.1"/>
    </source>
</evidence>
<gene>
    <name evidence="2" type="ORF">H1191_04440</name>
</gene>
<reference evidence="2 3" key="1">
    <citation type="submission" date="2020-07" db="EMBL/GenBank/DDBJ databases">
        <authorList>
            <person name="Feng H."/>
        </authorList>
    </citation>
    <scope>NUCLEOTIDE SEQUENCE [LARGE SCALE GENOMIC DNA]</scope>
    <source>
        <strain evidence="3">s-10</strain>
    </source>
</reference>
<keyword evidence="2" id="KW-0121">Carboxypeptidase</keyword>
<dbReference type="InterPro" id="IPR008969">
    <property type="entry name" value="CarboxyPept-like_regulatory"/>
</dbReference>